<dbReference type="AlphaFoldDB" id="A0AAV1E3Y7"/>
<evidence type="ECO:0000313" key="2">
    <source>
        <dbReference type="EMBL" id="CAI9114909.1"/>
    </source>
</evidence>
<reference evidence="2" key="1">
    <citation type="submission" date="2023-03" db="EMBL/GenBank/DDBJ databases">
        <authorList>
            <person name="Julca I."/>
        </authorList>
    </citation>
    <scope>NUCLEOTIDE SEQUENCE</scope>
</reference>
<evidence type="ECO:0000313" key="3">
    <source>
        <dbReference type="Proteomes" id="UP001161247"/>
    </source>
</evidence>
<dbReference type="Proteomes" id="UP001161247">
    <property type="component" value="Chromosome 8"/>
</dbReference>
<protein>
    <submittedName>
        <fullName evidence="2">OLC1v1015732C1</fullName>
    </submittedName>
</protein>
<name>A0AAV1E3Y7_OLDCO</name>
<proteinExistence type="predicted"/>
<keyword evidence="3" id="KW-1185">Reference proteome</keyword>
<accession>A0AAV1E3Y7</accession>
<feature type="region of interest" description="Disordered" evidence="1">
    <location>
        <begin position="206"/>
        <end position="235"/>
    </location>
</feature>
<gene>
    <name evidence="2" type="ORF">OLC1_LOCUS21529</name>
</gene>
<dbReference type="EMBL" id="OX459125">
    <property type="protein sequence ID" value="CAI9114909.1"/>
    <property type="molecule type" value="Genomic_DNA"/>
</dbReference>
<sequence length="245" mass="28558">MEVLMYKLVQQPPLMLYPDIMFSSIMIIPGDYNNVLRAQKYDGLRVEENGNIIIFDAIPISRKAHGGRALKSIYSSKKENAKVEAQVAMKTAIALAQQLSKLERQRNWWIQQKMGLKGRIHKYYHHIQTNVVFRSLIEIFHFVEHGKLPKHYYKANHMPQETVSIEGSSRKAVKGFKLIKEKKVGYYNSLTKTIFRLPTPLEETIDSQKTDSLKRKRHDESIHEPGEVMQHEDPHKCPLYDFEPL</sequence>
<organism evidence="2 3">
    <name type="scientific">Oldenlandia corymbosa var. corymbosa</name>
    <dbReference type="NCBI Taxonomy" id="529605"/>
    <lineage>
        <taxon>Eukaryota</taxon>
        <taxon>Viridiplantae</taxon>
        <taxon>Streptophyta</taxon>
        <taxon>Embryophyta</taxon>
        <taxon>Tracheophyta</taxon>
        <taxon>Spermatophyta</taxon>
        <taxon>Magnoliopsida</taxon>
        <taxon>eudicotyledons</taxon>
        <taxon>Gunneridae</taxon>
        <taxon>Pentapetalae</taxon>
        <taxon>asterids</taxon>
        <taxon>lamiids</taxon>
        <taxon>Gentianales</taxon>
        <taxon>Rubiaceae</taxon>
        <taxon>Rubioideae</taxon>
        <taxon>Spermacoceae</taxon>
        <taxon>Hedyotis-Oldenlandia complex</taxon>
        <taxon>Oldenlandia</taxon>
    </lineage>
</organism>
<evidence type="ECO:0000256" key="1">
    <source>
        <dbReference type="SAM" id="MobiDB-lite"/>
    </source>
</evidence>